<gene>
    <name evidence="3" type="ORF">GLW07_17540</name>
</gene>
<dbReference type="Pfam" id="PF02517">
    <property type="entry name" value="Rce1-like"/>
    <property type="match status" value="1"/>
</dbReference>
<reference evidence="3 4" key="1">
    <citation type="submission" date="2019-11" db="EMBL/GenBank/DDBJ databases">
        <title>Genome sequences of 17 halophilic strains isolated from different environments.</title>
        <authorList>
            <person name="Furrow R.E."/>
        </authorList>
    </citation>
    <scope>NUCLEOTIDE SEQUENCE [LARGE SCALE GENOMIC DNA]</scope>
    <source>
        <strain evidence="3 4">22506_14_FS</strain>
    </source>
</reference>
<keyword evidence="1" id="KW-0812">Transmembrane</keyword>
<dbReference type="GO" id="GO:0080120">
    <property type="term" value="P:CAAX-box protein maturation"/>
    <property type="evidence" value="ECO:0007669"/>
    <property type="project" value="UniProtKB-ARBA"/>
</dbReference>
<sequence length="195" mass="21811">MYQIGSTFVYGLITSQEMKVLISRSFLFFILIGMILSLKISKQKIDLPLKLPNLHTHITMPFHQLKVGIFLLFGLIGSSMILIPVLFQETSAIRSLFLFGVMFAVINATLEEVIWRGVMLSSLKRNVSTLYAVVITSVGFGLIHLSIGIPVMLSLLFSFGGLFYAIVVLKSKSLYPAIVFHMIMNVGMVYNGWII</sequence>
<organism evidence="3 4">
    <name type="scientific">Guptibacillus hwajinpoensis</name>
    <dbReference type="NCBI Taxonomy" id="208199"/>
    <lineage>
        <taxon>Bacteria</taxon>
        <taxon>Bacillati</taxon>
        <taxon>Bacillota</taxon>
        <taxon>Bacilli</taxon>
        <taxon>Bacillales</taxon>
        <taxon>Guptibacillaceae</taxon>
        <taxon>Guptibacillus</taxon>
    </lineage>
</organism>
<feature type="transmembrane region" description="Helical" evidence="1">
    <location>
        <begin position="20"/>
        <end position="40"/>
    </location>
</feature>
<dbReference type="GO" id="GO:0006508">
    <property type="term" value="P:proteolysis"/>
    <property type="evidence" value="ECO:0007669"/>
    <property type="project" value="UniProtKB-KW"/>
</dbReference>
<dbReference type="AlphaFoldDB" id="A0A845F359"/>
<evidence type="ECO:0000256" key="1">
    <source>
        <dbReference type="SAM" id="Phobius"/>
    </source>
</evidence>
<keyword evidence="3" id="KW-0645">Protease</keyword>
<feature type="transmembrane region" description="Helical" evidence="1">
    <location>
        <begin position="127"/>
        <end position="145"/>
    </location>
</feature>
<keyword evidence="1" id="KW-0472">Membrane</keyword>
<accession>A0A845F359</accession>
<dbReference type="GO" id="GO:0004175">
    <property type="term" value="F:endopeptidase activity"/>
    <property type="evidence" value="ECO:0007669"/>
    <property type="project" value="UniProtKB-ARBA"/>
</dbReference>
<dbReference type="Proteomes" id="UP000447833">
    <property type="component" value="Unassembled WGS sequence"/>
</dbReference>
<name>A0A845F359_9BACL</name>
<keyword evidence="3" id="KW-0378">Hydrolase</keyword>
<dbReference type="GO" id="GO:0008237">
    <property type="term" value="F:metallopeptidase activity"/>
    <property type="evidence" value="ECO:0007669"/>
    <property type="project" value="UniProtKB-KW"/>
</dbReference>
<feature type="transmembrane region" description="Helical" evidence="1">
    <location>
        <begin position="67"/>
        <end position="87"/>
    </location>
</feature>
<evidence type="ECO:0000313" key="3">
    <source>
        <dbReference type="EMBL" id="MYL65164.1"/>
    </source>
</evidence>
<feature type="transmembrane region" description="Helical" evidence="1">
    <location>
        <begin position="174"/>
        <end position="194"/>
    </location>
</feature>
<evidence type="ECO:0000259" key="2">
    <source>
        <dbReference type="Pfam" id="PF02517"/>
    </source>
</evidence>
<dbReference type="EMBL" id="WMEY01000005">
    <property type="protein sequence ID" value="MYL65164.1"/>
    <property type="molecule type" value="Genomic_DNA"/>
</dbReference>
<keyword evidence="1" id="KW-1133">Transmembrane helix</keyword>
<dbReference type="InterPro" id="IPR003675">
    <property type="entry name" value="Rce1/LyrA-like_dom"/>
</dbReference>
<evidence type="ECO:0000313" key="4">
    <source>
        <dbReference type="Proteomes" id="UP000447833"/>
    </source>
</evidence>
<protein>
    <submittedName>
        <fullName evidence="3">CPBP family intramembrane metalloprotease</fullName>
    </submittedName>
</protein>
<proteinExistence type="predicted"/>
<feature type="domain" description="CAAX prenyl protease 2/Lysostaphin resistance protein A-like" evidence="2">
    <location>
        <begin position="95"/>
        <end position="186"/>
    </location>
</feature>
<feature type="transmembrane region" description="Helical" evidence="1">
    <location>
        <begin position="93"/>
        <end position="115"/>
    </location>
</feature>
<keyword evidence="3" id="KW-0482">Metalloprotease</keyword>
<comment type="caution">
    <text evidence="3">The sequence shown here is derived from an EMBL/GenBank/DDBJ whole genome shotgun (WGS) entry which is preliminary data.</text>
</comment>